<reference evidence="2" key="1">
    <citation type="submission" date="2023-07" db="EMBL/GenBank/DDBJ databases">
        <authorList>
            <consortium name="AG Swart"/>
            <person name="Singh M."/>
            <person name="Singh A."/>
            <person name="Seah K."/>
            <person name="Emmerich C."/>
        </authorList>
    </citation>
    <scope>NUCLEOTIDE SEQUENCE</scope>
    <source>
        <strain evidence="2">DP1</strain>
    </source>
</reference>
<sequence length="482" mass="56187">MPARIFLDFESCKEYLEIQHYEEHKGQMIEESRLLELVMESCQEIQAKREGDVVSLYFPTNLKIVEEVMEPLLKTKVETKSNSKGNQANNQSKINIIVGPQCLFFELGNIYSHDHEIIVFSNNQNFFQKEFIQRLTKKSKKQGYIDLKQRKVECLFEEIESINLENISLNDQEANTNASESTGVEENKYHKSSEEPNASKISHGPNKVYGYEKSSETNSTLDFDYGKDIKSTLPAFLGKITNYFNKKNEYDMMSFLKVLDNLVTEHLHKLEKKLRMTINKEEKEHYFIYIRDYLCINNITTGESLRQLVMNRSKVSIEELKENNTVKIDTSNIETLISYLKSDRPKSSLKGHKLLYKIEHYASICYSIILNLLSNDFSKSGKPITSVKGLKNTIHHVLKSYYNSKRVKEEHKMIIKNDKRLKYIILNLLKKKGVWEELGQEELTINHTECESFLNDFKLKEMKDILVEITTDIQKMTASQNS</sequence>
<gene>
    <name evidence="2" type="ORF">ECRASSUSDP1_LOCUS25963</name>
</gene>
<feature type="compositionally biased region" description="Polar residues" evidence="1">
    <location>
        <begin position="173"/>
        <end position="184"/>
    </location>
</feature>
<dbReference type="Proteomes" id="UP001295684">
    <property type="component" value="Unassembled WGS sequence"/>
</dbReference>
<evidence type="ECO:0000313" key="2">
    <source>
        <dbReference type="EMBL" id="CAI2384436.1"/>
    </source>
</evidence>
<proteinExistence type="predicted"/>
<name>A0AAD1Y5U8_EUPCR</name>
<organism evidence="2 3">
    <name type="scientific">Euplotes crassus</name>
    <dbReference type="NCBI Taxonomy" id="5936"/>
    <lineage>
        <taxon>Eukaryota</taxon>
        <taxon>Sar</taxon>
        <taxon>Alveolata</taxon>
        <taxon>Ciliophora</taxon>
        <taxon>Intramacronucleata</taxon>
        <taxon>Spirotrichea</taxon>
        <taxon>Hypotrichia</taxon>
        <taxon>Euplotida</taxon>
        <taxon>Euplotidae</taxon>
        <taxon>Moneuplotes</taxon>
    </lineage>
</organism>
<dbReference type="EMBL" id="CAMPGE010026769">
    <property type="protein sequence ID" value="CAI2384436.1"/>
    <property type="molecule type" value="Genomic_DNA"/>
</dbReference>
<comment type="caution">
    <text evidence="2">The sequence shown here is derived from an EMBL/GenBank/DDBJ whole genome shotgun (WGS) entry which is preliminary data.</text>
</comment>
<accession>A0AAD1Y5U8</accession>
<evidence type="ECO:0000313" key="3">
    <source>
        <dbReference type="Proteomes" id="UP001295684"/>
    </source>
</evidence>
<keyword evidence="3" id="KW-1185">Reference proteome</keyword>
<feature type="compositionally biased region" description="Basic and acidic residues" evidence="1">
    <location>
        <begin position="185"/>
        <end position="194"/>
    </location>
</feature>
<dbReference type="AlphaFoldDB" id="A0AAD1Y5U8"/>
<feature type="region of interest" description="Disordered" evidence="1">
    <location>
        <begin position="173"/>
        <end position="208"/>
    </location>
</feature>
<protein>
    <submittedName>
        <fullName evidence="2">Uncharacterized protein</fullName>
    </submittedName>
</protein>
<evidence type="ECO:0000256" key="1">
    <source>
        <dbReference type="SAM" id="MobiDB-lite"/>
    </source>
</evidence>